<evidence type="ECO:0000313" key="2">
    <source>
        <dbReference type="EMBL" id="TKT85322.1"/>
    </source>
</evidence>
<proteinExistence type="predicted"/>
<dbReference type="OrthoDB" id="934305at2"/>
<dbReference type="RefSeq" id="WP_137344470.1">
    <property type="nucleotide sequence ID" value="NZ_BSQH01000028.1"/>
</dbReference>
<reference evidence="2 3" key="1">
    <citation type="submission" date="2019-05" db="EMBL/GenBank/DDBJ databases">
        <title>Dyadobacter AR-3-8 sp. nov., isolated from arctic soil.</title>
        <authorList>
            <person name="Chaudhary D.K."/>
        </authorList>
    </citation>
    <scope>NUCLEOTIDE SEQUENCE [LARGE SCALE GENOMIC DNA]</scope>
    <source>
        <strain evidence="2 3">AR-3-8</strain>
    </source>
</reference>
<dbReference type="AlphaFoldDB" id="A0A4U6CLY7"/>
<name>A0A4U6CLY7_9BACT</name>
<feature type="chain" id="PRO_5020389469" evidence="1">
    <location>
        <begin position="33"/>
        <end position="416"/>
    </location>
</feature>
<organism evidence="2 3">
    <name type="scientific">Dyadobacter frigoris</name>
    <dbReference type="NCBI Taxonomy" id="2576211"/>
    <lineage>
        <taxon>Bacteria</taxon>
        <taxon>Pseudomonadati</taxon>
        <taxon>Bacteroidota</taxon>
        <taxon>Cytophagia</taxon>
        <taxon>Cytophagales</taxon>
        <taxon>Spirosomataceae</taxon>
        <taxon>Dyadobacter</taxon>
    </lineage>
</organism>
<feature type="signal peptide" evidence="1">
    <location>
        <begin position="1"/>
        <end position="32"/>
    </location>
</feature>
<sequence length="416" mass="42436">MKKTYMNPFQIKGWIKIMASAALLALGGAVQAQEGSLGNTTIFGGAQMTFFGNSNFLTPTGGTQPGVILTERATATISYLNYFGNNLTATGVTDASYVDGYVRKYGTGLFVFPVGDNGNAGQFAASSDGTSGAYFHTDATTAVTSNLFTGTNYPVLPAGGPFPTTSVAAGVGTVSKIEYWDIDGATATPITLTWDGGSNITTLTANALGKLTIVGWNPGTSKWEAIASAVDVTSVLGGASDILLGGSITSTASVIPNTYTAYTLAAVGTIDLTPTLPRPLVTSFLGGQTSEGVLRLTNLTPNPTTGTVVVFLELGSGFEMTVDPAAVISGGLAVTNAQWTITDFGGGSFEFDSKPGVVIAANSFVNLGYKLKATGPVTTTGIITATIDTKTGSANVATGDSNDNNNIVVKVLGIVL</sequence>
<dbReference type="Proteomes" id="UP000304900">
    <property type="component" value="Unassembled WGS sequence"/>
</dbReference>
<protein>
    <submittedName>
        <fullName evidence="2">Uncharacterized protein</fullName>
    </submittedName>
</protein>
<keyword evidence="3" id="KW-1185">Reference proteome</keyword>
<dbReference type="EMBL" id="SZVO01000031">
    <property type="protein sequence ID" value="TKT85322.1"/>
    <property type="molecule type" value="Genomic_DNA"/>
</dbReference>
<evidence type="ECO:0000256" key="1">
    <source>
        <dbReference type="SAM" id="SignalP"/>
    </source>
</evidence>
<gene>
    <name evidence="2" type="ORF">FDK13_33985</name>
</gene>
<keyword evidence="1" id="KW-0732">Signal</keyword>
<evidence type="ECO:0000313" key="3">
    <source>
        <dbReference type="Proteomes" id="UP000304900"/>
    </source>
</evidence>
<comment type="caution">
    <text evidence="2">The sequence shown here is derived from an EMBL/GenBank/DDBJ whole genome shotgun (WGS) entry which is preliminary data.</text>
</comment>
<accession>A0A4U6CLY7</accession>